<sequence length="202" mass="22448">MLYVPYGLEYLALAGGPSELTHQPQQDVPGSAEIPHPRAMTRPARTLTSPSISISFPYELVFLFFELIPDMMQNFLFFAIDRHGVDGIDRCSGQIAIHTSLACLKEPKLTSTTNLTLLLVLGLGIRGIGFFKQVWKVESEQDLVATTIKVCSIRIPTKKNRTGLGGGNLQGSLHKEFLDIGQKEVNRTWWQPPLSLDSWKPA</sequence>
<dbReference type="Proteomes" id="UP000712281">
    <property type="component" value="Unassembled WGS sequence"/>
</dbReference>
<comment type="caution">
    <text evidence="2">The sequence shown here is derived from an EMBL/GenBank/DDBJ whole genome shotgun (WGS) entry which is preliminary data.</text>
</comment>
<accession>A0A8S9IFK0</accession>
<evidence type="ECO:0000313" key="2">
    <source>
        <dbReference type="EMBL" id="KAF2568631.1"/>
    </source>
</evidence>
<dbReference type="AlphaFoldDB" id="A0A8S9IFK0"/>
<evidence type="ECO:0000256" key="1">
    <source>
        <dbReference type="SAM" id="MobiDB-lite"/>
    </source>
</evidence>
<gene>
    <name evidence="2" type="ORF">F2Q68_00025782</name>
</gene>
<name>A0A8S9IFK0_BRACR</name>
<feature type="region of interest" description="Disordered" evidence="1">
    <location>
        <begin position="21"/>
        <end position="44"/>
    </location>
</feature>
<reference evidence="2" key="1">
    <citation type="submission" date="2019-12" db="EMBL/GenBank/DDBJ databases">
        <title>Genome sequencing and annotation of Brassica cretica.</title>
        <authorList>
            <person name="Studholme D.J."/>
            <person name="Sarris P.F."/>
        </authorList>
    </citation>
    <scope>NUCLEOTIDE SEQUENCE</scope>
    <source>
        <strain evidence="2">PFS-001/15</strain>
        <tissue evidence="2">Leaf</tissue>
    </source>
</reference>
<evidence type="ECO:0000313" key="3">
    <source>
        <dbReference type="Proteomes" id="UP000712281"/>
    </source>
</evidence>
<dbReference type="EMBL" id="QGKW02001911">
    <property type="protein sequence ID" value="KAF2568631.1"/>
    <property type="molecule type" value="Genomic_DNA"/>
</dbReference>
<organism evidence="2 3">
    <name type="scientific">Brassica cretica</name>
    <name type="common">Mustard</name>
    <dbReference type="NCBI Taxonomy" id="69181"/>
    <lineage>
        <taxon>Eukaryota</taxon>
        <taxon>Viridiplantae</taxon>
        <taxon>Streptophyta</taxon>
        <taxon>Embryophyta</taxon>
        <taxon>Tracheophyta</taxon>
        <taxon>Spermatophyta</taxon>
        <taxon>Magnoliopsida</taxon>
        <taxon>eudicotyledons</taxon>
        <taxon>Gunneridae</taxon>
        <taxon>Pentapetalae</taxon>
        <taxon>rosids</taxon>
        <taxon>malvids</taxon>
        <taxon>Brassicales</taxon>
        <taxon>Brassicaceae</taxon>
        <taxon>Brassiceae</taxon>
        <taxon>Brassica</taxon>
    </lineage>
</organism>
<protein>
    <submittedName>
        <fullName evidence="2">Uncharacterized protein</fullName>
    </submittedName>
</protein>
<proteinExistence type="predicted"/>